<dbReference type="Pfam" id="PF06122">
    <property type="entry name" value="TraH"/>
    <property type="match status" value="1"/>
</dbReference>
<keyword evidence="2" id="KW-0472">Membrane</keyword>
<feature type="compositionally biased region" description="Low complexity" evidence="1">
    <location>
        <begin position="204"/>
        <end position="215"/>
    </location>
</feature>
<evidence type="ECO:0000313" key="3">
    <source>
        <dbReference type="EMBL" id="SEH54352.1"/>
    </source>
</evidence>
<organism evidence="3 4">
    <name type="scientific">Bathymodiolus azoricus thioautotrophic gill symbiont</name>
    <dbReference type="NCBI Taxonomy" id="235205"/>
    <lineage>
        <taxon>Bacteria</taxon>
        <taxon>Pseudomonadati</taxon>
        <taxon>Pseudomonadota</taxon>
        <taxon>Gammaproteobacteria</taxon>
        <taxon>sulfur-oxidizing symbionts</taxon>
    </lineage>
</organism>
<feature type="transmembrane region" description="Helical" evidence="2">
    <location>
        <begin position="20"/>
        <end position="38"/>
    </location>
</feature>
<dbReference type="EMBL" id="CVUD02000001">
    <property type="protein sequence ID" value="SEH54352.1"/>
    <property type="molecule type" value="Genomic_DNA"/>
</dbReference>
<keyword evidence="2" id="KW-1133">Transmembrane helix</keyword>
<protein>
    <submittedName>
        <fullName evidence="3">IncF plasmid conjugative transfer pilusassembly protein TraH</fullName>
    </submittedName>
</protein>
<dbReference type="AlphaFoldDB" id="A0A1H6IXI0"/>
<keyword evidence="2" id="KW-0812">Transmembrane</keyword>
<name>A0A1H6IXI0_9GAMM</name>
<dbReference type="STRING" id="235205.BAZSYMB_V2SCAFFOLD00009_8"/>
<dbReference type="InterPro" id="IPR010927">
    <property type="entry name" value="T4SS_TraH"/>
</dbReference>
<sequence>MNILNNIFSQKYFKSILKKYFFELFTLTGFVVISLFMLSGQVKASWMDDWVSQSSSSGPSYFEGQKRGYANGGSFSLRYRNSKEYLFSIQKPRLKSGCGGIDLFLGGVSFMDPEYLMQKLQGAIQAAPAIAFDLALKTMAPEISDSIKAFEKIINELNGMQISECSIAKKIATGTRLDKGFGEILSLFDSKESAKDATSKNFVNSKEQQKNNQNKPTKEQKKSVEGCSDTFKRVFTQNGSVLEHIADTKGLSQYADYMRAYLGDVIINYADNQYSNKPVEACANQDVTKIDDIVTGSAIIRPVDGSDCKPSGDVALLKVVADRMRSIATKIKNKASLTTDETKFLNSIPFDIFASLNYAVITDTQEVLIDNFKDIIARAMAYAMVDDLVSNINELIRVAKSQSSQANDGASILTCEVSIITPLLDKVVALNTRALELQKAIREARYELSKEVNNNMEFNRNMSRDVKNK</sequence>
<feature type="region of interest" description="Disordered" evidence="1">
    <location>
        <begin position="198"/>
        <end position="225"/>
    </location>
</feature>
<dbReference type="Proteomes" id="UP000198559">
    <property type="component" value="Unassembled WGS sequence"/>
</dbReference>
<reference evidence="4" key="1">
    <citation type="submission" date="2016-06" db="EMBL/GenBank/DDBJ databases">
        <authorList>
            <person name="Petersen J."/>
            <person name="Sayavedra L."/>
        </authorList>
    </citation>
    <scope>NUCLEOTIDE SEQUENCE [LARGE SCALE GENOMIC DNA]</scope>
    <source>
        <strain evidence="4">BazSymB</strain>
    </source>
</reference>
<proteinExistence type="predicted"/>
<accession>A0A1H6IXI0</accession>
<evidence type="ECO:0000313" key="4">
    <source>
        <dbReference type="Proteomes" id="UP000198559"/>
    </source>
</evidence>
<evidence type="ECO:0000256" key="2">
    <source>
        <dbReference type="SAM" id="Phobius"/>
    </source>
</evidence>
<evidence type="ECO:0000256" key="1">
    <source>
        <dbReference type="SAM" id="MobiDB-lite"/>
    </source>
</evidence>
<gene>
    <name evidence="3" type="ORF">BAZSYMB_V2SCAFFOLD00009_8</name>
</gene>